<proteinExistence type="predicted"/>
<dbReference type="Proteomes" id="UP000284220">
    <property type="component" value="Unassembled WGS sequence"/>
</dbReference>
<gene>
    <name evidence="1" type="ORF">DW272_01585</name>
</gene>
<comment type="caution">
    <text evidence="1">The sequence shown here is derived from an EMBL/GenBank/DDBJ whole genome shotgun (WGS) entry which is preliminary data.</text>
</comment>
<sequence>MAGTVTDINIDKLSITQVDQITAFDGNDLEFIMDEVTETTLSQEEEITDITGRGGRKIGSLKKNKAVTGKGTNGLIVGGALAAMVGSEVEENEEEKVRYTDTSLKVASNKASIEKKESLVGATGQEIIAVYVKNKDGSLGKKFTQNAAAAAGEFSYSDGEITFNEGELVDGTELVAFYDIKVKAKKVSNVSDKYSKTLKLYIDCTAQDTCDNQYHVQFIIPRADFHGTFDLTFGGDPSTQDFEFGSLAGGCGGSNSLWDMVVFA</sequence>
<dbReference type="EMBL" id="QRHZ01000001">
    <property type="protein sequence ID" value="RHG19925.1"/>
    <property type="molecule type" value="Genomic_DNA"/>
</dbReference>
<dbReference type="RefSeq" id="WP_118197247.1">
    <property type="nucleotide sequence ID" value="NZ_QRHZ01000001.1"/>
</dbReference>
<evidence type="ECO:0000313" key="1">
    <source>
        <dbReference type="EMBL" id="RHG19925.1"/>
    </source>
</evidence>
<reference evidence="1 2" key="1">
    <citation type="submission" date="2018-08" db="EMBL/GenBank/DDBJ databases">
        <title>A genome reference for cultivated species of the human gut microbiota.</title>
        <authorList>
            <person name="Zou Y."/>
            <person name="Xue W."/>
            <person name="Luo G."/>
        </authorList>
    </citation>
    <scope>NUCLEOTIDE SEQUENCE [LARGE SCALE GENOMIC DNA]</scope>
    <source>
        <strain evidence="1 2">AM22-9LB</strain>
    </source>
</reference>
<evidence type="ECO:0000313" key="2">
    <source>
        <dbReference type="Proteomes" id="UP000284220"/>
    </source>
</evidence>
<dbReference type="AlphaFoldDB" id="A0A414SK16"/>
<accession>A0A414SK16</accession>
<organism evidence="1 2">
    <name type="scientific">Blautia obeum</name>
    <dbReference type="NCBI Taxonomy" id="40520"/>
    <lineage>
        <taxon>Bacteria</taxon>
        <taxon>Bacillati</taxon>
        <taxon>Bacillota</taxon>
        <taxon>Clostridia</taxon>
        <taxon>Lachnospirales</taxon>
        <taxon>Lachnospiraceae</taxon>
        <taxon>Blautia</taxon>
    </lineage>
</organism>
<protein>
    <submittedName>
        <fullName evidence="1">Uncharacterized protein</fullName>
    </submittedName>
</protein>
<name>A0A414SK16_9FIRM</name>